<dbReference type="InterPro" id="IPR017972">
    <property type="entry name" value="Cyt_P450_CS"/>
</dbReference>
<dbReference type="SUPFAM" id="SSF48264">
    <property type="entry name" value="Cytochrome P450"/>
    <property type="match status" value="1"/>
</dbReference>
<evidence type="ECO:0000256" key="2">
    <source>
        <dbReference type="RuleBase" id="RU000461"/>
    </source>
</evidence>
<dbReference type="PROSITE" id="PS00086">
    <property type="entry name" value="CYTOCHROME_P450"/>
    <property type="match status" value="1"/>
</dbReference>
<gene>
    <name evidence="3" type="ORF">GSF22_03165</name>
</gene>
<dbReference type="Gene3D" id="1.10.630.10">
    <property type="entry name" value="Cytochrome P450"/>
    <property type="match status" value="1"/>
</dbReference>
<dbReference type="PRINTS" id="PR00359">
    <property type="entry name" value="BP450"/>
</dbReference>
<accession>A0ABS3VKK3</accession>
<reference evidence="3 4" key="1">
    <citation type="submission" date="2019-12" db="EMBL/GenBank/DDBJ databases">
        <title>Whole genome sequencing of endophytic Actinobacterium Micromonospora sp. MPMI6T.</title>
        <authorList>
            <person name="Evv R."/>
            <person name="Podile A.R."/>
        </authorList>
    </citation>
    <scope>NUCLEOTIDE SEQUENCE [LARGE SCALE GENOMIC DNA]</scope>
    <source>
        <strain evidence="3 4">MPMI6</strain>
    </source>
</reference>
<keyword evidence="2" id="KW-0560">Oxidoreductase</keyword>
<comment type="caution">
    <text evidence="3">The sequence shown here is derived from an EMBL/GenBank/DDBJ whole genome shotgun (WGS) entry which is preliminary data.</text>
</comment>
<name>A0ABS3VKK3_MICEH</name>
<dbReference type="Proteomes" id="UP000823521">
    <property type="component" value="Unassembled WGS sequence"/>
</dbReference>
<dbReference type="InterPro" id="IPR036396">
    <property type="entry name" value="Cyt_P450_sf"/>
</dbReference>
<dbReference type="EMBL" id="WVUH01000012">
    <property type="protein sequence ID" value="MBO4205011.1"/>
    <property type="molecule type" value="Genomic_DNA"/>
</dbReference>
<dbReference type="RefSeq" id="WP_208811199.1">
    <property type="nucleotide sequence ID" value="NZ_WVUH01000012.1"/>
</dbReference>
<evidence type="ECO:0000313" key="4">
    <source>
        <dbReference type="Proteomes" id="UP000823521"/>
    </source>
</evidence>
<comment type="similarity">
    <text evidence="1 2">Belongs to the cytochrome P450 family.</text>
</comment>
<keyword evidence="4" id="KW-1185">Reference proteome</keyword>
<dbReference type="PRINTS" id="PR00385">
    <property type="entry name" value="P450"/>
</dbReference>
<keyword evidence="2" id="KW-0479">Metal-binding</keyword>
<evidence type="ECO:0000256" key="1">
    <source>
        <dbReference type="ARBA" id="ARBA00010617"/>
    </source>
</evidence>
<proteinExistence type="inferred from homology"/>
<dbReference type="InterPro" id="IPR001128">
    <property type="entry name" value="Cyt_P450"/>
</dbReference>
<dbReference type="PANTHER" id="PTHR46696">
    <property type="entry name" value="P450, PUTATIVE (EUROFUNG)-RELATED"/>
    <property type="match status" value="1"/>
</dbReference>
<dbReference type="PANTHER" id="PTHR46696:SF1">
    <property type="entry name" value="CYTOCHROME P450 YJIB-RELATED"/>
    <property type="match status" value="1"/>
</dbReference>
<organism evidence="3 4">
    <name type="scientific">Micromonospora echinofusca</name>
    <dbReference type="NCBI Taxonomy" id="47858"/>
    <lineage>
        <taxon>Bacteria</taxon>
        <taxon>Bacillati</taxon>
        <taxon>Actinomycetota</taxon>
        <taxon>Actinomycetes</taxon>
        <taxon>Micromonosporales</taxon>
        <taxon>Micromonosporaceae</taxon>
        <taxon>Micromonospora</taxon>
    </lineage>
</organism>
<keyword evidence="2" id="KW-0408">Iron</keyword>
<keyword evidence="2" id="KW-0349">Heme</keyword>
<protein>
    <submittedName>
        <fullName evidence="3">Cytochrome P450</fullName>
    </submittedName>
</protein>
<dbReference type="CDD" id="cd20625">
    <property type="entry name" value="CYP164-like"/>
    <property type="match status" value="1"/>
</dbReference>
<sequence length="415" mass="46553">MTIQLTESPIPRTGLDPLEPGFQLDPYPYYHWLLRNDPVHLGAEDTWYVTRYADVRLVMSDHKFGCASVRDWWEEMIGPGALKQIMRDTMFFEDDPKHARLRGLITPVFAPKRMKALQPKIDEVVDELLAPLFRRGEMEMVNEFAAPLALTFVCELLGIPREGYEGVRTWSLDIGPTLDLIPNDEEIRKGNIAMGAFADYLQGLIESRGSHRGPDLISVMLDAREESLAKGEPPVTMNEMVSTIISVVFAGHDTVTNQITNTMLALIRNPDQLDLLKRDPSLVSGCVEEGLRYDSAVQSNSRRLMVDVELGGKLLRKGDFVVALMGAANRDPAKFDDPDRFDITRTGTQVMSFGAGMRFCLGAILARLELRTALDRLVRMENVRLEIADSDISYQRSSMFRSLVELPVSFTPTGG</sequence>
<dbReference type="Pfam" id="PF00067">
    <property type="entry name" value="p450"/>
    <property type="match status" value="2"/>
</dbReference>
<keyword evidence="2" id="KW-0503">Monooxygenase</keyword>
<dbReference type="InterPro" id="IPR002397">
    <property type="entry name" value="Cyt_P450_B"/>
</dbReference>
<evidence type="ECO:0000313" key="3">
    <source>
        <dbReference type="EMBL" id="MBO4205011.1"/>
    </source>
</evidence>